<evidence type="ECO:0000256" key="1">
    <source>
        <dbReference type="SAM" id="MobiDB-lite"/>
    </source>
</evidence>
<dbReference type="SMART" id="SM01272">
    <property type="entry name" value="LsmAD"/>
    <property type="match status" value="1"/>
</dbReference>
<feature type="compositionally biased region" description="Low complexity" evidence="1">
    <location>
        <begin position="855"/>
        <end position="870"/>
    </location>
</feature>
<evidence type="ECO:0000313" key="4">
    <source>
        <dbReference type="Proteomes" id="UP000762676"/>
    </source>
</evidence>
<dbReference type="InterPro" id="IPR045117">
    <property type="entry name" value="ATXN2-like"/>
</dbReference>
<name>A0AAV4EJH9_9GAST</name>
<feature type="compositionally biased region" description="Polar residues" evidence="1">
    <location>
        <begin position="451"/>
        <end position="484"/>
    </location>
</feature>
<accession>A0AAV4EJH9</accession>
<feature type="compositionally biased region" description="Basic and acidic residues" evidence="1">
    <location>
        <begin position="603"/>
        <end position="628"/>
    </location>
</feature>
<comment type="caution">
    <text evidence="3">The sequence shown here is derived from an EMBL/GenBank/DDBJ whole genome shotgun (WGS) entry which is preliminary data.</text>
</comment>
<feature type="compositionally biased region" description="Low complexity" evidence="1">
    <location>
        <begin position="886"/>
        <end position="908"/>
    </location>
</feature>
<dbReference type="PANTHER" id="PTHR12854:SF7">
    <property type="entry name" value="ATAXIN-2 HOMOLOG"/>
    <property type="match status" value="1"/>
</dbReference>
<dbReference type="Pfam" id="PF06741">
    <property type="entry name" value="LsmAD"/>
    <property type="match status" value="1"/>
</dbReference>
<proteinExistence type="predicted"/>
<organism evidence="3 4">
    <name type="scientific">Elysia marginata</name>
    <dbReference type="NCBI Taxonomy" id="1093978"/>
    <lineage>
        <taxon>Eukaryota</taxon>
        <taxon>Metazoa</taxon>
        <taxon>Spiralia</taxon>
        <taxon>Lophotrochozoa</taxon>
        <taxon>Mollusca</taxon>
        <taxon>Gastropoda</taxon>
        <taxon>Heterobranchia</taxon>
        <taxon>Euthyneura</taxon>
        <taxon>Panpulmonata</taxon>
        <taxon>Sacoglossa</taxon>
        <taxon>Placobranchoidea</taxon>
        <taxon>Plakobranchidae</taxon>
        <taxon>Elysia</taxon>
    </lineage>
</organism>
<dbReference type="InterPro" id="IPR009818">
    <property type="entry name" value="PAM2_motif"/>
</dbReference>
<feature type="compositionally biased region" description="Low complexity" evidence="1">
    <location>
        <begin position="525"/>
        <end position="554"/>
    </location>
</feature>
<gene>
    <name evidence="3" type="ORF">ElyMa_005419200</name>
</gene>
<feature type="compositionally biased region" description="Low complexity" evidence="1">
    <location>
        <begin position="967"/>
        <end position="998"/>
    </location>
</feature>
<feature type="region of interest" description="Disordered" evidence="1">
    <location>
        <begin position="242"/>
        <end position="722"/>
    </location>
</feature>
<feature type="compositionally biased region" description="Basic and acidic residues" evidence="1">
    <location>
        <begin position="288"/>
        <end position="298"/>
    </location>
</feature>
<feature type="compositionally biased region" description="Polar residues" evidence="1">
    <location>
        <begin position="1014"/>
        <end position="1026"/>
    </location>
</feature>
<feature type="region of interest" description="Disordered" evidence="1">
    <location>
        <begin position="964"/>
        <end position="1061"/>
    </location>
</feature>
<reference evidence="3 4" key="1">
    <citation type="journal article" date="2021" name="Elife">
        <title>Chloroplast acquisition without the gene transfer in kleptoplastic sea slugs, Plakobranchus ocellatus.</title>
        <authorList>
            <person name="Maeda T."/>
            <person name="Takahashi S."/>
            <person name="Yoshida T."/>
            <person name="Shimamura S."/>
            <person name="Takaki Y."/>
            <person name="Nagai Y."/>
            <person name="Toyoda A."/>
            <person name="Suzuki Y."/>
            <person name="Arimoto A."/>
            <person name="Ishii H."/>
            <person name="Satoh N."/>
            <person name="Nishiyama T."/>
            <person name="Hasebe M."/>
            <person name="Maruyama T."/>
            <person name="Minagawa J."/>
            <person name="Obokata J."/>
            <person name="Shigenobu S."/>
        </authorList>
    </citation>
    <scope>NUCLEOTIDE SEQUENCE [LARGE SCALE GENOMIC DNA]</scope>
</reference>
<feature type="compositionally biased region" description="Pro residues" evidence="1">
    <location>
        <begin position="844"/>
        <end position="854"/>
    </location>
</feature>
<keyword evidence="4" id="KW-1185">Reference proteome</keyword>
<feature type="compositionally biased region" description="Low complexity" evidence="1">
    <location>
        <begin position="707"/>
        <end position="716"/>
    </location>
</feature>
<dbReference type="EMBL" id="BMAT01010806">
    <property type="protein sequence ID" value="GFR60979.1"/>
    <property type="molecule type" value="Genomic_DNA"/>
</dbReference>
<evidence type="ECO:0000259" key="2">
    <source>
        <dbReference type="SMART" id="SM01272"/>
    </source>
</evidence>
<dbReference type="GO" id="GO:0034063">
    <property type="term" value="P:stress granule assembly"/>
    <property type="evidence" value="ECO:0007669"/>
    <property type="project" value="TreeGrafter"/>
</dbReference>
<feature type="compositionally biased region" description="Basic and acidic residues" evidence="1">
    <location>
        <begin position="242"/>
        <end position="267"/>
    </location>
</feature>
<evidence type="ECO:0000313" key="3">
    <source>
        <dbReference type="EMBL" id="GFR60979.1"/>
    </source>
</evidence>
<dbReference type="AlphaFoldDB" id="A0AAV4EJH9"/>
<feature type="compositionally biased region" description="Low complexity" evidence="1">
    <location>
        <begin position="648"/>
        <end position="674"/>
    </location>
</feature>
<feature type="region of interest" description="Disordered" evidence="1">
    <location>
        <begin position="841"/>
        <end position="941"/>
    </location>
</feature>
<feature type="domain" description="LsmAD" evidence="2">
    <location>
        <begin position="190"/>
        <end position="258"/>
    </location>
</feature>
<protein>
    <submittedName>
        <fullName evidence="3">Ataxin-2</fullName>
    </submittedName>
</protein>
<dbReference type="PANTHER" id="PTHR12854">
    <property type="entry name" value="ATAXIN 2-RELATED"/>
    <property type="match status" value="1"/>
</dbReference>
<dbReference type="Proteomes" id="UP000762676">
    <property type="component" value="Unassembled WGS sequence"/>
</dbReference>
<sequence>MSAALQNSRTRKNNRQQNNASSRGSYQNANNFRRETPEPETPSGVFADQRTAGMMCSILGTQTTVKTVNGKTYKGRTTGFSEKGDIALADAKLEDNDGTPGPNIAGLIIQKDNFVVCRTNGVDLKGLSTSSDFTDSGIVSRMNGSSESQLKELQPWQDDDAGEISASLSLDDRSGGWDSTSMFARNKEMFNLSSTYDENMKEYTTRLPEPGTEAYAAKERFAKQKAEEIERDEGYQRRIAKELSDHDEDSKFSFVHRDDSHSPHRSIESNSNKNVAMYPSRQSYPPMRNDRDREEHIRNGNMHRGQGRGGLQRQNSPFSSGSNVQQNSHHVNNSRQAANNHYQQGPALSGPLNRNQGHGPNHLRHQQQQQQAPPPHQGPVPSSQNHSGPPPHHFPNQPQHVSQTHSQHRISQHQQMVSPTQPPPGKPPHHLPAQTVPSSSSPVSSHQPPSIQKTSSQQPLTKSAQSPSQNVNGVSSNQQRQASVELNGDLLHAKAETKPPSGPFSEVASPTTSSSVCPGGPQVNQQQQHHSTISTSSTPVTVSSASSSAASAQQKLTPSESSAALVSSTGQQQGPKAGQTPGPSSAPTVHPGRGGRGSDSNPEEARSKIAEFQDFKEKFKLEPPKSEDSGEPPSSQATSPPAVPQPASPQSSRSPGAGASATQSELSESTSEASSAEKKEDSAPTVKTSKLNPNAKEFKPKAPVEAQSPSPQPRSSPHVHQMQYPAPPIMMSIPPAVSASYIMNPQRKRANVDHLTHQVQGQPLIATQPPITPMMYIQGAPGYQIMGRVPNSLAMVQGQHVSLDQAGAQNQPQPMFAFQWPLDLNPSAHVEGAAVPAQQQPIPAHLPHPQPAHAPPMQQQPPVQAAQPAHVPNPAPSPVHQHQHPQHNGQPGLQQQPQHHQIGQGPPQSVTPQPAHFMNYPQHGMPRTSLAGGAGGQQSLAGHPAAVSISYMSGAPQYSYQNANSGPQYPFAPAAAATPPQPQTSQNSSHGQGGSHPQYVVMPHTTPQGHPPMQQHSGQAYSSSGLQFHHQHNLMQGPPQMPPNHGHNPNQAGPHLLQHGMPAGLHQSVAGSQPGMFMPMPSTPQLFPHQQ</sequence>
<dbReference type="GO" id="GO:0003729">
    <property type="term" value="F:mRNA binding"/>
    <property type="evidence" value="ECO:0007669"/>
    <property type="project" value="TreeGrafter"/>
</dbReference>
<feature type="region of interest" description="Disordered" evidence="1">
    <location>
        <begin position="1"/>
        <end position="46"/>
    </location>
</feature>
<feature type="compositionally biased region" description="Polar residues" evidence="1">
    <location>
        <begin position="315"/>
        <end position="343"/>
    </location>
</feature>
<feature type="compositionally biased region" description="Polar residues" evidence="1">
    <location>
        <begin position="15"/>
        <end position="31"/>
    </location>
</feature>
<dbReference type="GO" id="GO:0010494">
    <property type="term" value="C:cytoplasmic stress granule"/>
    <property type="evidence" value="ECO:0007669"/>
    <property type="project" value="TreeGrafter"/>
</dbReference>
<feature type="compositionally biased region" description="Low complexity" evidence="1">
    <location>
        <begin position="437"/>
        <end position="450"/>
    </location>
</feature>
<feature type="compositionally biased region" description="Polar residues" evidence="1">
    <location>
        <begin position="555"/>
        <end position="574"/>
    </location>
</feature>
<dbReference type="InterPro" id="IPR009604">
    <property type="entry name" value="LsmAD_domain"/>
</dbReference>
<dbReference type="Pfam" id="PF07145">
    <property type="entry name" value="PAM2"/>
    <property type="match status" value="1"/>
</dbReference>